<dbReference type="Proteomes" id="UP001174694">
    <property type="component" value="Unassembled WGS sequence"/>
</dbReference>
<feature type="repeat" description="ANK" evidence="3">
    <location>
        <begin position="385"/>
        <end position="417"/>
    </location>
</feature>
<keyword evidence="6" id="KW-1185">Reference proteome</keyword>
<sequence>MRSFSAAGCSSTCAVVAHRALGAAVALDELAANPGPSSTLLSSLAAKMHEFNRTAEQLSLGIAGASTISPTLQEVLNRTMEQTCGPATAAVEKGMKSLSPESTGEIMDSVALTRYNDWASSQTKVLQSLQELVTMNSGRDQDEALASLDLDQSLEQADFASQSVLEFAGHITEVEDDDQPPQYTGEDTGYRPDVKDVSLFEAASETSTPGPPASCSSKKLSKAPPKSRSGGLSSLSESFRAMTAPFRYKPEPLVVALCEASARGNVQHIASLLGEGANINGRDEDGKTPIVRAIEAHQYDAVKVLLDRGASKAVSDSAKKLPPLFWAADVGDVPITKLLLTRGCSPRDTSVYGKPYFFDTCAAGKLEIIKLMLTHGADVTTTDLWGRQLIVYAVQKANLPVVKLLLDRGASPNARDPSGNAIAVLALQDYDAKKEIFHLLVQRGADVNAKSLSGMPMLMEALKNNRTDLFGFLLSRGANPNVRDPVGNAPLLLVVKDSKLGVPQKLEIMKTLLNRGADPNVRDGLGSTLLLIVIKDAKLSTAEKQAMMELLLSRGASPNVTDTWGWTVMDHAIDKSFHEFVPMLLRRGADPNRAITSSGQTLMMHAIQRADWDQIKELLKYGASPNVADKNGRTPLLETLRRREFAVAKLLVSHGANPNKEATITPLAFARASGQDDMAQLLITFGARRDADNETVSSTVPVHAAPVPILDPAPPPGPAPAPQAESGAVEELPPDYETAAGK</sequence>
<evidence type="ECO:0000256" key="4">
    <source>
        <dbReference type="SAM" id="MobiDB-lite"/>
    </source>
</evidence>
<feature type="compositionally biased region" description="Low complexity" evidence="4">
    <location>
        <begin position="213"/>
        <end position="234"/>
    </location>
</feature>
<feature type="repeat" description="ANK" evidence="3">
    <location>
        <begin position="598"/>
        <end position="630"/>
    </location>
</feature>
<feature type="region of interest" description="Disordered" evidence="4">
    <location>
        <begin position="171"/>
        <end position="234"/>
    </location>
</feature>
<feature type="repeat" description="ANK" evidence="3">
    <location>
        <begin position="486"/>
        <end position="524"/>
    </location>
</feature>
<evidence type="ECO:0000313" key="6">
    <source>
        <dbReference type="Proteomes" id="UP001174694"/>
    </source>
</evidence>
<dbReference type="AlphaFoldDB" id="A0AA38RMQ7"/>
<name>A0AA38RMQ7_9PEZI</name>
<proteinExistence type="predicted"/>
<dbReference type="Pfam" id="PF12796">
    <property type="entry name" value="Ank_2"/>
    <property type="match status" value="4"/>
</dbReference>
<feature type="compositionally biased region" description="Basic and acidic residues" evidence="4">
    <location>
        <begin position="188"/>
        <end position="198"/>
    </location>
</feature>
<reference evidence="5" key="1">
    <citation type="submission" date="2022-07" db="EMBL/GenBank/DDBJ databases">
        <title>Fungi with potential for degradation of polypropylene.</title>
        <authorList>
            <person name="Gostincar C."/>
        </authorList>
    </citation>
    <scope>NUCLEOTIDE SEQUENCE</scope>
    <source>
        <strain evidence="5">EXF-13308</strain>
    </source>
</reference>
<dbReference type="Gene3D" id="1.25.40.20">
    <property type="entry name" value="Ankyrin repeat-containing domain"/>
    <property type="match status" value="2"/>
</dbReference>
<feature type="repeat" description="ANK" evidence="3">
    <location>
        <begin position="453"/>
        <end position="485"/>
    </location>
</feature>
<dbReference type="PROSITE" id="PS50088">
    <property type="entry name" value="ANK_REPEAT"/>
    <property type="match status" value="6"/>
</dbReference>
<dbReference type="InterPro" id="IPR036770">
    <property type="entry name" value="Ankyrin_rpt-contain_sf"/>
</dbReference>
<keyword evidence="1" id="KW-0677">Repeat</keyword>
<dbReference type="PROSITE" id="PS50297">
    <property type="entry name" value="ANK_REP_REGION"/>
    <property type="match status" value="4"/>
</dbReference>
<organism evidence="5 6">
    <name type="scientific">Pleurostoma richardsiae</name>
    <dbReference type="NCBI Taxonomy" id="41990"/>
    <lineage>
        <taxon>Eukaryota</taxon>
        <taxon>Fungi</taxon>
        <taxon>Dikarya</taxon>
        <taxon>Ascomycota</taxon>
        <taxon>Pezizomycotina</taxon>
        <taxon>Sordariomycetes</taxon>
        <taxon>Sordariomycetidae</taxon>
        <taxon>Calosphaeriales</taxon>
        <taxon>Pleurostomataceae</taxon>
        <taxon>Pleurostoma</taxon>
    </lineage>
</organism>
<feature type="repeat" description="ANK" evidence="3">
    <location>
        <begin position="631"/>
        <end position="663"/>
    </location>
</feature>
<evidence type="ECO:0000256" key="1">
    <source>
        <dbReference type="ARBA" id="ARBA00022737"/>
    </source>
</evidence>
<dbReference type="EMBL" id="JANBVO010000016">
    <property type="protein sequence ID" value="KAJ9144581.1"/>
    <property type="molecule type" value="Genomic_DNA"/>
</dbReference>
<evidence type="ECO:0000256" key="2">
    <source>
        <dbReference type="ARBA" id="ARBA00023043"/>
    </source>
</evidence>
<accession>A0AA38RMQ7</accession>
<evidence type="ECO:0000313" key="5">
    <source>
        <dbReference type="EMBL" id="KAJ9144581.1"/>
    </source>
</evidence>
<dbReference type="SMART" id="SM00248">
    <property type="entry name" value="ANK"/>
    <property type="match status" value="13"/>
</dbReference>
<dbReference type="GO" id="GO:0085020">
    <property type="term" value="P:protein K6-linked ubiquitination"/>
    <property type="evidence" value="ECO:0007669"/>
    <property type="project" value="TreeGrafter"/>
</dbReference>
<dbReference type="PANTHER" id="PTHR24171">
    <property type="entry name" value="ANKYRIN REPEAT DOMAIN-CONTAINING PROTEIN 39-RELATED"/>
    <property type="match status" value="1"/>
</dbReference>
<comment type="caution">
    <text evidence="5">The sequence shown here is derived from an EMBL/GenBank/DDBJ whole genome shotgun (WGS) entry which is preliminary data.</text>
</comment>
<dbReference type="PANTHER" id="PTHR24171:SF8">
    <property type="entry name" value="BRCA1-ASSOCIATED RING DOMAIN PROTEIN 1"/>
    <property type="match status" value="1"/>
</dbReference>
<feature type="region of interest" description="Disordered" evidence="4">
    <location>
        <begin position="705"/>
        <end position="742"/>
    </location>
</feature>
<keyword evidence="2 3" id="KW-0040">ANK repeat</keyword>
<gene>
    <name evidence="5" type="ORF">NKR23_g5799</name>
</gene>
<feature type="compositionally biased region" description="Pro residues" evidence="4">
    <location>
        <begin position="709"/>
        <end position="721"/>
    </location>
</feature>
<dbReference type="InterPro" id="IPR002110">
    <property type="entry name" value="Ankyrin_rpt"/>
</dbReference>
<protein>
    <submittedName>
        <fullName evidence="5">Ankyrin repeat protein</fullName>
    </submittedName>
</protein>
<dbReference type="SUPFAM" id="SSF48403">
    <property type="entry name" value="Ankyrin repeat"/>
    <property type="match status" value="2"/>
</dbReference>
<dbReference type="GO" id="GO:0004842">
    <property type="term" value="F:ubiquitin-protein transferase activity"/>
    <property type="evidence" value="ECO:0007669"/>
    <property type="project" value="TreeGrafter"/>
</dbReference>
<evidence type="ECO:0000256" key="3">
    <source>
        <dbReference type="PROSITE-ProRule" id="PRU00023"/>
    </source>
</evidence>
<feature type="repeat" description="ANK" evidence="3">
    <location>
        <begin position="285"/>
        <end position="317"/>
    </location>
</feature>